<dbReference type="InterPro" id="IPR053822">
    <property type="entry name" value="SDE2-like_dom"/>
</dbReference>
<evidence type="ECO:0000256" key="5">
    <source>
        <dbReference type="ARBA" id="ARBA00022664"/>
    </source>
</evidence>
<evidence type="ECO:0000256" key="2">
    <source>
        <dbReference type="ARBA" id="ARBA00004496"/>
    </source>
</evidence>
<evidence type="ECO:0000313" key="13">
    <source>
        <dbReference type="Proteomes" id="UP000243876"/>
    </source>
</evidence>
<evidence type="ECO:0000256" key="3">
    <source>
        <dbReference type="ARBA" id="ARBA00008726"/>
    </source>
</evidence>
<feature type="compositionally biased region" description="Basic residues" evidence="10">
    <location>
        <begin position="305"/>
        <end position="318"/>
    </location>
</feature>
<reference evidence="13" key="1">
    <citation type="submission" date="2015-02" db="EMBL/GenBank/DDBJ databases">
        <authorList>
            <person name="Gon?alves P."/>
        </authorList>
    </citation>
    <scope>NUCLEOTIDE SEQUENCE [LARGE SCALE GENOMIC DNA]</scope>
</reference>
<dbReference type="GO" id="GO:0006397">
    <property type="term" value="P:mRNA processing"/>
    <property type="evidence" value="ECO:0007669"/>
    <property type="project" value="UniProtKB-KW"/>
</dbReference>
<evidence type="ECO:0000256" key="7">
    <source>
        <dbReference type="ARBA" id="ARBA00023242"/>
    </source>
</evidence>
<name>A0A0D6EM31_SPOSA</name>
<dbReference type="Pfam" id="PF22782">
    <property type="entry name" value="SDE2"/>
    <property type="match status" value="1"/>
</dbReference>
<dbReference type="GO" id="GO:0005737">
    <property type="term" value="C:cytoplasm"/>
    <property type="evidence" value="ECO:0007669"/>
    <property type="project" value="UniProtKB-SubCell"/>
</dbReference>
<keyword evidence="5" id="KW-0507">mRNA processing</keyword>
<feature type="domain" description="SDE2-like" evidence="11">
    <location>
        <begin position="90"/>
        <end position="223"/>
    </location>
</feature>
<accession>A0A0D6EM31</accession>
<feature type="compositionally biased region" description="Low complexity" evidence="10">
    <location>
        <begin position="235"/>
        <end position="257"/>
    </location>
</feature>
<evidence type="ECO:0000256" key="1">
    <source>
        <dbReference type="ARBA" id="ARBA00004123"/>
    </source>
</evidence>
<organism evidence="12 13">
    <name type="scientific">Sporidiobolus salmonicolor</name>
    <name type="common">Yeast-like fungus</name>
    <name type="synonym">Sporobolomyces salmonicolor</name>
    <dbReference type="NCBI Taxonomy" id="5005"/>
    <lineage>
        <taxon>Eukaryota</taxon>
        <taxon>Fungi</taxon>
        <taxon>Dikarya</taxon>
        <taxon>Basidiomycota</taxon>
        <taxon>Pucciniomycotina</taxon>
        <taxon>Microbotryomycetes</taxon>
        <taxon>Sporidiobolales</taxon>
        <taxon>Sporidiobolaceae</taxon>
        <taxon>Sporobolomyces</taxon>
    </lineage>
</organism>
<dbReference type="EMBL" id="CENE01000011">
    <property type="protein sequence ID" value="CEQ41044.1"/>
    <property type="molecule type" value="Genomic_DNA"/>
</dbReference>
<feature type="coiled-coil region" evidence="9">
    <location>
        <begin position="149"/>
        <end position="176"/>
    </location>
</feature>
<dbReference type="GO" id="GO:0008380">
    <property type="term" value="P:RNA splicing"/>
    <property type="evidence" value="ECO:0007669"/>
    <property type="project" value="UniProtKB-KW"/>
</dbReference>
<evidence type="ECO:0000256" key="9">
    <source>
        <dbReference type="SAM" id="Coils"/>
    </source>
</evidence>
<keyword evidence="8" id="KW-0131">Cell cycle</keyword>
<dbReference type="Proteomes" id="UP000243876">
    <property type="component" value="Unassembled WGS sequence"/>
</dbReference>
<dbReference type="OrthoDB" id="547031at2759"/>
<evidence type="ECO:0000313" key="12">
    <source>
        <dbReference type="EMBL" id="CEQ41044.1"/>
    </source>
</evidence>
<dbReference type="PANTHER" id="PTHR12786">
    <property type="entry name" value="SPLICING FACTOR SF3A-RELATED"/>
    <property type="match status" value="1"/>
</dbReference>
<evidence type="ECO:0000256" key="10">
    <source>
        <dbReference type="SAM" id="MobiDB-lite"/>
    </source>
</evidence>
<keyword evidence="13" id="KW-1185">Reference proteome</keyword>
<proteinExistence type="inferred from homology"/>
<evidence type="ECO:0000256" key="8">
    <source>
        <dbReference type="ARBA" id="ARBA00023306"/>
    </source>
</evidence>
<dbReference type="AlphaFoldDB" id="A0A0D6EM31"/>
<feature type="region of interest" description="Disordered" evidence="10">
    <location>
        <begin position="101"/>
        <end position="120"/>
    </location>
</feature>
<keyword evidence="9" id="KW-0175">Coiled coil</keyword>
<keyword evidence="6" id="KW-0508">mRNA splicing</keyword>
<evidence type="ECO:0000256" key="4">
    <source>
        <dbReference type="ARBA" id="ARBA00022490"/>
    </source>
</evidence>
<dbReference type="InterPro" id="IPR051421">
    <property type="entry name" value="RNA_Proc_DNA_Dmg_Regulator"/>
</dbReference>
<sequence length="318" mass="32540">MDSVPVLISLYHPFPRTLSLSLPRSTPVASLSALLAPLCPVPQQRLEYSSGRSLPSLAPHAAPPPTLSALDGAASGAGGVFLRLSVRVLGGKGGFASQLRAQGGRMSSNKAQNHDSCRGLDGRRLSTIKEAQRLANYLAAEPDRQAAAAQAAQEKLDELNAEIKRLERAAGIAASAASGPAEASGSGEASSSGSGGGAKRRLDDQKYVEESREIVSGVKDAVRAAMLKKRKKAKTTSPPAAPADAPTADASTSPTGSSEKENAAPVVEAPIEETEEGDDAAQVDAAAKEGEVVDVVAPVAEGKGKGKAPVKGSRRAKK</sequence>
<keyword evidence="7" id="KW-0539">Nucleus</keyword>
<feature type="compositionally biased region" description="Low complexity" evidence="10">
    <location>
        <begin position="176"/>
        <end position="192"/>
    </location>
</feature>
<evidence type="ECO:0000259" key="11">
    <source>
        <dbReference type="Pfam" id="PF22782"/>
    </source>
</evidence>
<comment type="subcellular location">
    <subcellularLocation>
        <location evidence="2">Cytoplasm</location>
    </subcellularLocation>
    <subcellularLocation>
        <location evidence="1">Nucleus</location>
    </subcellularLocation>
</comment>
<comment type="similarity">
    <text evidence="3">Belongs to the SDE2 family.</text>
</comment>
<feature type="region of interest" description="Disordered" evidence="10">
    <location>
        <begin position="176"/>
        <end position="318"/>
    </location>
</feature>
<evidence type="ECO:0000256" key="6">
    <source>
        <dbReference type="ARBA" id="ARBA00023187"/>
    </source>
</evidence>
<protein>
    <submittedName>
        <fullName evidence="12">SPOSA6832_02737-mRNA-1:cds</fullName>
    </submittedName>
</protein>
<dbReference type="PANTHER" id="PTHR12786:SF1">
    <property type="entry name" value="SPLICING REGULATOR SDE2"/>
    <property type="match status" value="1"/>
</dbReference>
<keyword evidence="4" id="KW-0963">Cytoplasm</keyword>
<gene>
    <name evidence="12" type="primary">SPOSA6832_02737</name>
</gene>
<feature type="non-terminal residue" evidence="12">
    <location>
        <position position="1"/>
    </location>
</feature>
<dbReference type="GO" id="GO:0005634">
    <property type="term" value="C:nucleus"/>
    <property type="evidence" value="ECO:0007669"/>
    <property type="project" value="UniProtKB-SubCell"/>
</dbReference>
<feature type="compositionally biased region" description="Acidic residues" evidence="10">
    <location>
        <begin position="270"/>
        <end position="281"/>
    </location>
</feature>
<feature type="compositionally biased region" description="Basic and acidic residues" evidence="10">
    <location>
        <begin position="200"/>
        <end position="213"/>
    </location>
</feature>